<protein>
    <recommendedName>
        <fullName evidence="2">Response regulatory domain-containing protein</fullName>
    </recommendedName>
</protein>
<evidence type="ECO:0000313" key="3">
    <source>
        <dbReference type="EMBL" id="CAH0536939.1"/>
    </source>
</evidence>
<dbReference type="RefSeq" id="WP_237360203.1">
    <property type="nucleotide sequence ID" value="NZ_CAKLDM010000001.1"/>
</dbReference>
<dbReference type="Gene3D" id="3.40.50.2300">
    <property type="match status" value="1"/>
</dbReference>
<comment type="caution">
    <text evidence="3">The sequence shown here is derived from an EMBL/GenBank/DDBJ whole genome shotgun (WGS) entry which is preliminary data.</text>
</comment>
<dbReference type="Gene3D" id="1.25.40.10">
    <property type="entry name" value="Tetratricopeptide repeat domain"/>
    <property type="match status" value="1"/>
</dbReference>
<dbReference type="InterPro" id="IPR001789">
    <property type="entry name" value="Sig_transdc_resp-reg_receiver"/>
</dbReference>
<gene>
    <name evidence="3" type="ORF">VMF7928_00826</name>
</gene>
<keyword evidence="4" id="KW-1185">Reference proteome</keyword>
<organism evidence="3 4">
    <name type="scientific">Vibrio marisflavi CECT 7928</name>
    <dbReference type="NCBI Taxonomy" id="634439"/>
    <lineage>
        <taxon>Bacteria</taxon>
        <taxon>Pseudomonadati</taxon>
        <taxon>Pseudomonadota</taxon>
        <taxon>Gammaproteobacteria</taxon>
        <taxon>Vibrionales</taxon>
        <taxon>Vibrionaceae</taxon>
        <taxon>Vibrio</taxon>
    </lineage>
</organism>
<accession>A0ABN8DZ96</accession>
<reference evidence="3" key="1">
    <citation type="submission" date="2021-11" db="EMBL/GenBank/DDBJ databases">
        <authorList>
            <person name="Rodrigo-Torres L."/>
            <person name="Arahal R. D."/>
            <person name="Lucena T."/>
        </authorList>
    </citation>
    <scope>NUCLEOTIDE SEQUENCE</scope>
    <source>
        <strain evidence="3">CECT 7928</strain>
    </source>
</reference>
<sequence>MSALPHNVSKAQVLIADESPLVVANLKILLREMGFSDRLVCVAKDRSNVISSLRKYSIDLFICDAHFCQNAAGASILTEAKERNLISPSCILFILTSETDSEHLRTIVDAGADDYATKPYSLFGLKRQLKSVCQKKLSLKSLYQLDKTKSTKEIEEKFTHFCQLVPEQTEEIDKIKGDYYISINDYRLALVHFKKSSLKYSMPWPYVGLATCLIQLGDYGRAESYLNETIDSFGTSSPKILDTLAHVRLLKGNVEGAILCLNKADDIAKGNRDRLRCLTTLYESSNIIDRAFQASQLVAQLAYQGQKEQVSEQIDTLRLQVQLESSGSLWDSSLIEKQARAIEKTARFDNDKLSLILLKAHITLLNKDHRTLRSLFSALLKGLDRLDASNCWYLLNLLFWAHDDYWFKRVAAHYNFLIGSNKKTRLIDVCEILRRDSLVKQLEKRQELLETALSEVRQSKTDSTYKAVLSAIELTANRPYCVPSALLAIELMSEHFPKDVPRQSLRKVITNSEQLIAYSISLRNSDKEKTLSLLKQVKQKFNQLVSVTE</sequence>
<proteinExistence type="predicted"/>
<dbReference type="InterPro" id="IPR011006">
    <property type="entry name" value="CheY-like_superfamily"/>
</dbReference>
<dbReference type="SMART" id="SM00448">
    <property type="entry name" value="REC"/>
    <property type="match status" value="1"/>
</dbReference>
<dbReference type="EMBL" id="CAKLDM010000001">
    <property type="protein sequence ID" value="CAH0536939.1"/>
    <property type="molecule type" value="Genomic_DNA"/>
</dbReference>
<feature type="domain" description="Response regulatory" evidence="2">
    <location>
        <begin position="12"/>
        <end position="133"/>
    </location>
</feature>
<dbReference type="PROSITE" id="PS50110">
    <property type="entry name" value="RESPONSE_REGULATORY"/>
    <property type="match status" value="1"/>
</dbReference>
<evidence type="ECO:0000313" key="4">
    <source>
        <dbReference type="Proteomes" id="UP000838748"/>
    </source>
</evidence>
<name>A0ABN8DZ96_9VIBR</name>
<keyword evidence="1" id="KW-0597">Phosphoprotein</keyword>
<feature type="modified residue" description="4-aspartylphosphate" evidence="1">
    <location>
        <position position="64"/>
    </location>
</feature>
<dbReference type="SUPFAM" id="SSF52172">
    <property type="entry name" value="CheY-like"/>
    <property type="match status" value="1"/>
</dbReference>
<evidence type="ECO:0000256" key="1">
    <source>
        <dbReference type="PROSITE-ProRule" id="PRU00169"/>
    </source>
</evidence>
<dbReference type="Proteomes" id="UP000838748">
    <property type="component" value="Unassembled WGS sequence"/>
</dbReference>
<evidence type="ECO:0000259" key="2">
    <source>
        <dbReference type="PROSITE" id="PS50110"/>
    </source>
</evidence>
<dbReference type="Pfam" id="PF00072">
    <property type="entry name" value="Response_reg"/>
    <property type="match status" value="1"/>
</dbReference>
<dbReference type="InterPro" id="IPR011990">
    <property type="entry name" value="TPR-like_helical_dom_sf"/>
</dbReference>
<dbReference type="SUPFAM" id="SSF48452">
    <property type="entry name" value="TPR-like"/>
    <property type="match status" value="1"/>
</dbReference>